<dbReference type="InterPro" id="IPR001394">
    <property type="entry name" value="Peptidase_C19_UCH"/>
</dbReference>
<dbReference type="InterPro" id="IPR028889">
    <property type="entry name" value="USP"/>
</dbReference>
<dbReference type="InterPro" id="IPR038765">
    <property type="entry name" value="Papain-like_cys_pep_sf"/>
</dbReference>
<dbReference type="Gene3D" id="3.30.40.10">
    <property type="entry name" value="Zinc/RING finger domain, C3HC4 (zinc finger)"/>
    <property type="match status" value="1"/>
</dbReference>
<comment type="similarity">
    <text evidence="1 6">Belongs to the peptidase C19 family.</text>
</comment>
<dbReference type="OrthoDB" id="2020758at2759"/>
<gene>
    <name evidence="9" type="ORF">ACOC_LOCUS3343</name>
</gene>
<comment type="catalytic activity">
    <reaction evidence="6">
        <text>Thiol-dependent hydrolysis of ester, thioester, amide, peptide and isopeptide bonds formed by the C-terminal Gly of ubiquitin (a 76-residue protein attached to proteins as an intracellular targeting signal).</text>
        <dbReference type="EC" id="3.4.19.12"/>
    </reaction>
</comment>
<dbReference type="InterPro" id="IPR018200">
    <property type="entry name" value="USP_CS"/>
</dbReference>
<organism evidence="11">
    <name type="scientific">Angiostrongylus costaricensis</name>
    <name type="common">Nematode worm</name>
    <dbReference type="NCBI Taxonomy" id="334426"/>
    <lineage>
        <taxon>Eukaryota</taxon>
        <taxon>Metazoa</taxon>
        <taxon>Ecdysozoa</taxon>
        <taxon>Nematoda</taxon>
        <taxon>Chromadorea</taxon>
        <taxon>Rhabditida</taxon>
        <taxon>Rhabditina</taxon>
        <taxon>Rhabditomorpha</taxon>
        <taxon>Strongyloidea</taxon>
        <taxon>Metastrongylidae</taxon>
        <taxon>Angiostrongylus</taxon>
    </lineage>
</organism>
<dbReference type="GO" id="GO:0016579">
    <property type="term" value="P:protein deubiquitination"/>
    <property type="evidence" value="ECO:0007669"/>
    <property type="project" value="InterPro"/>
</dbReference>
<proteinExistence type="inferred from homology"/>
<protein>
    <recommendedName>
        <fullName evidence="6">Ubiquitin carboxyl-terminal hydrolase</fullName>
        <ecNumber evidence="6">3.4.19.12</ecNumber>
    </recommendedName>
</protein>
<keyword evidence="4" id="KW-0862">Zinc</keyword>
<name>A0A0R3PGE5_ANGCS</name>
<dbReference type="PROSITE" id="PS50235">
    <property type="entry name" value="USP_3"/>
    <property type="match status" value="1"/>
</dbReference>
<evidence type="ECO:0000256" key="1">
    <source>
        <dbReference type="ARBA" id="ARBA00009085"/>
    </source>
</evidence>
<accession>A0A0R3PGE5</accession>
<keyword evidence="6" id="KW-0645">Protease</keyword>
<evidence type="ECO:0000256" key="3">
    <source>
        <dbReference type="ARBA" id="ARBA00022771"/>
    </source>
</evidence>
<dbReference type="PANTHER" id="PTHR24006:SF781">
    <property type="entry name" value="LD34905P"/>
    <property type="match status" value="1"/>
</dbReference>
<dbReference type="STRING" id="334426.A0A0R3PGE5"/>
<feature type="domain" description="USP" evidence="7">
    <location>
        <begin position="158"/>
        <end position="622"/>
    </location>
</feature>
<dbReference type="InterPro" id="IPR050164">
    <property type="entry name" value="Peptidase_C19"/>
</dbReference>
<dbReference type="PANTHER" id="PTHR24006">
    <property type="entry name" value="UBIQUITIN CARBOXYL-TERMINAL HYDROLASE"/>
    <property type="match status" value="1"/>
</dbReference>
<evidence type="ECO:0000256" key="6">
    <source>
        <dbReference type="RuleBase" id="RU366025"/>
    </source>
</evidence>
<evidence type="ECO:0000259" key="7">
    <source>
        <dbReference type="PROSITE" id="PS50235"/>
    </source>
</evidence>
<feature type="domain" description="UBP-type" evidence="8">
    <location>
        <begin position="14"/>
        <end position="134"/>
    </location>
</feature>
<dbReference type="PROSITE" id="PS50271">
    <property type="entry name" value="ZF_UBP"/>
    <property type="match status" value="1"/>
</dbReference>
<dbReference type="GO" id="GO:0004843">
    <property type="term" value="F:cysteine-type deubiquitinase activity"/>
    <property type="evidence" value="ECO:0007669"/>
    <property type="project" value="UniProtKB-UniRule"/>
</dbReference>
<evidence type="ECO:0000256" key="4">
    <source>
        <dbReference type="ARBA" id="ARBA00022833"/>
    </source>
</evidence>
<dbReference type="Pfam" id="PF02148">
    <property type="entry name" value="zf-UBP"/>
    <property type="match status" value="1"/>
</dbReference>
<dbReference type="OMA" id="GHLSKTY"/>
<dbReference type="EC" id="3.4.19.12" evidence="6"/>
<sequence>MTAEGSVSSAVVSCEHRHKKSLFKSKDVRKKLKLNKRLCEECERNAKNGITKEPPNVYDDHLSVDGVFICVSCGYLTCLTHSKKHWEAVRTGDKHPLLFNLDNSEMRCQACDVVLNPLDDPQDLIKLFYNEYRCFAKNRPEPKSIRNEVKKQLSSSGTGLINLGNTCFFNSVMQCMMHTHHLTYYFNRFGKVKSLKFRRKQTVIVNEVKIELEPVTISVPMERTPLNSVLRGFIAEFYCGATPSPGPVYLLDGLRSEELEIYRSGISSYFGISSRANKIIGQETVLLAKGYLQAAGRPLLDMVFGGTLLQTILCSECGHVSERHEQFLDLSIPVSLNSSGRLLAGPSATSLSTKRQQNGNKVRRKGNRRILPQNNELNEEHRSCYEENGQCSDDEMERLAAGINRLDFTKVFARPPPEYTNGDCSVGSCMLEFTAAEKLEGANAYECEKCCVPRNKRWAVKRNVFVRLNVTLCMSLLLCLHFISKGRTSTRKISGHVFFPVMFDMAPFCCRNVERISSGEKRLLYSLYGVVVHSGGLSGGHYIAYVKSRHRLKQAHAFLESARSTCVDSLSSQIDSSIDKLHGEPELPNDGQWYYCSDSQVLPVAENRVLSAEAYILFYERVL</sequence>
<dbReference type="Gene3D" id="3.90.70.10">
    <property type="entry name" value="Cysteine proteinases"/>
    <property type="match status" value="1"/>
</dbReference>
<keyword evidence="6" id="KW-0833">Ubl conjugation pathway</keyword>
<dbReference type="Proteomes" id="UP000267027">
    <property type="component" value="Unassembled WGS sequence"/>
</dbReference>
<dbReference type="AlphaFoldDB" id="A0A0R3PGE5"/>
<dbReference type="GO" id="GO:0006508">
    <property type="term" value="P:proteolysis"/>
    <property type="evidence" value="ECO:0007669"/>
    <property type="project" value="UniProtKB-KW"/>
</dbReference>
<dbReference type="PROSITE" id="PS00973">
    <property type="entry name" value="USP_2"/>
    <property type="match status" value="1"/>
</dbReference>
<keyword evidence="6" id="KW-0788">Thiol protease</keyword>
<dbReference type="GO" id="GO:0008270">
    <property type="term" value="F:zinc ion binding"/>
    <property type="evidence" value="ECO:0007669"/>
    <property type="project" value="UniProtKB-KW"/>
</dbReference>
<keyword evidence="6" id="KW-0378">Hydrolase</keyword>
<evidence type="ECO:0000313" key="11">
    <source>
        <dbReference type="WBParaSite" id="ACOC_0000334201-mRNA-1"/>
    </source>
</evidence>
<keyword evidence="3 5" id="KW-0863">Zinc-finger</keyword>
<dbReference type="SUPFAM" id="SSF54001">
    <property type="entry name" value="Cysteine proteinases"/>
    <property type="match status" value="1"/>
</dbReference>
<evidence type="ECO:0000313" key="9">
    <source>
        <dbReference type="EMBL" id="VDM54928.1"/>
    </source>
</evidence>
<dbReference type="GO" id="GO:0005829">
    <property type="term" value="C:cytosol"/>
    <property type="evidence" value="ECO:0007669"/>
    <property type="project" value="TreeGrafter"/>
</dbReference>
<dbReference type="SUPFAM" id="SSF57850">
    <property type="entry name" value="RING/U-box"/>
    <property type="match status" value="1"/>
</dbReference>
<dbReference type="EMBL" id="UYYA01000969">
    <property type="protein sequence ID" value="VDM54928.1"/>
    <property type="molecule type" value="Genomic_DNA"/>
</dbReference>
<reference evidence="11" key="1">
    <citation type="submission" date="2016-03" db="UniProtKB">
        <authorList>
            <consortium name="WormBaseParasite"/>
        </authorList>
    </citation>
    <scope>IDENTIFICATION</scope>
</reference>
<reference evidence="9 10" key="2">
    <citation type="submission" date="2018-11" db="EMBL/GenBank/DDBJ databases">
        <authorList>
            <consortium name="Pathogen Informatics"/>
        </authorList>
    </citation>
    <scope>NUCLEOTIDE SEQUENCE [LARGE SCALE GENOMIC DNA]</scope>
    <source>
        <strain evidence="9 10">Costa Rica</strain>
    </source>
</reference>
<dbReference type="InterPro" id="IPR013083">
    <property type="entry name" value="Znf_RING/FYVE/PHD"/>
</dbReference>
<evidence type="ECO:0000256" key="2">
    <source>
        <dbReference type="ARBA" id="ARBA00022723"/>
    </source>
</evidence>
<dbReference type="WBParaSite" id="ACOC_0000334201-mRNA-1">
    <property type="protein sequence ID" value="ACOC_0000334201-mRNA-1"/>
    <property type="gene ID" value="ACOC_0000334201"/>
</dbReference>
<evidence type="ECO:0000259" key="8">
    <source>
        <dbReference type="PROSITE" id="PS50271"/>
    </source>
</evidence>
<dbReference type="InterPro" id="IPR001607">
    <property type="entry name" value="Znf_UBP"/>
</dbReference>
<dbReference type="GO" id="GO:0005634">
    <property type="term" value="C:nucleus"/>
    <property type="evidence" value="ECO:0007669"/>
    <property type="project" value="TreeGrafter"/>
</dbReference>
<evidence type="ECO:0000256" key="5">
    <source>
        <dbReference type="PROSITE-ProRule" id="PRU00502"/>
    </source>
</evidence>
<dbReference type="Pfam" id="PF00443">
    <property type="entry name" value="UCH"/>
    <property type="match status" value="2"/>
</dbReference>
<dbReference type="PROSITE" id="PS00972">
    <property type="entry name" value="USP_1"/>
    <property type="match status" value="1"/>
</dbReference>
<evidence type="ECO:0000313" key="10">
    <source>
        <dbReference type="Proteomes" id="UP000267027"/>
    </source>
</evidence>
<keyword evidence="2" id="KW-0479">Metal-binding</keyword>
<keyword evidence="10" id="KW-1185">Reference proteome</keyword>